<dbReference type="KEGG" id="nan:AArc1_1146"/>
<gene>
    <name evidence="1" type="ORF">AArc1_1146</name>
</gene>
<dbReference type="Proteomes" id="UP000258707">
    <property type="component" value="Chromosome"/>
</dbReference>
<dbReference type="GeneID" id="37637959"/>
<accession>A0A346PD92</accession>
<evidence type="ECO:0000313" key="2">
    <source>
        <dbReference type="Proteomes" id="UP000258707"/>
    </source>
</evidence>
<dbReference type="EMBL" id="CP024047">
    <property type="protein sequence ID" value="AXR77487.1"/>
    <property type="molecule type" value="Genomic_DNA"/>
</dbReference>
<dbReference type="RefSeq" id="WP_117363662.1">
    <property type="nucleotide sequence ID" value="NZ_CP024047.1"/>
</dbReference>
<organism evidence="1 2">
    <name type="scientific">Natrarchaeobaculum sulfurireducens</name>
    <dbReference type="NCBI Taxonomy" id="2044521"/>
    <lineage>
        <taxon>Archaea</taxon>
        <taxon>Methanobacteriati</taxon>
        <taxon>Methanobacteriota</taxon>
        <taxon>Stenosarchaea group</taxon>
        <taxon>Halobacteria</taxon>
        <taxon>Halobacteriales</taxon>
        <taxon>Natrialbaceae</taxon>
        <taxon>Natrarchaeobaculum</taxon>
    </lineage>
</organism>
<proteinExistence type="predicted"/>
<evidence type="ECO:0000313" key="1">
    <source>
        <dbReference type="EMBL" id="AXR77487.1"/>
    </source>
</evidence>
<dbReference type="AlphaFoldDB" id="A0A346PD92"/>
<reference evidence="2" key="1">
    <citation type="submission" date="2017-10" db="EMBL/GenBank/DDBJ databases">
        <title>Phenotypic and genomic properties of facultatively anaerobic sulfur-reducing natronoarchaea from hypersaline soda lakes.</title>
        <authorList>
            <person name="Sorokin D.Y."/>
            <person name="Kublanov I.V."/>
            <person name="Roman P."/>
            <person name="Sinninghe Damste J.S."/>
            <person name="Golyshin P.N."/>
            <person name="Rojo D."/>
            <person name="Ciordia S."/>
            <person name="Mena Md.C."/>
            <person name="Ferrer M."/>
            <person name="Messina E."/>
            <person name="Smedile F."/>
            <person name="La Spada G."/>
            <person name="La Cono V."/>
            <person name="Yakimov M.M."/>
        </authorList>
    </citation>
    <scope>NUCLEOTIDE SEQUENCE [LARGE SCALE GENOMIC DNA]</scope>
    <source>
        <strain evidence="2">AArc1</strain>
    </source>
</reference>
<sequence length="187" mass="21001">MLGEKQWFAEPDDSVGSWLLLVLETPSQEEETYISGWQVGLANTQNILQFESMEIGSPMRETELLSALLDELRPHRRSDLTIITPTEHTLHLLRSRLLVSPITSATLRGFDHLSTAKLVEQYFMIQIDADDHFLSSDLPNSDQPLQSTCSLGDLDVAEHQAAVEQLWGIFIQLGPLVPRRLLIGSPL</sequence>
<name>A0A346PD92_9EURY</name>
<protein>
    <submittedName>
        <fullName evidence="1">Uncharacterized protein</fullName>
    </submittedName>
</protein>